<dbReference type="STRING" id="3818.A0A445AM50"/>
<dbReference type="SMART" id="SM00733">
    <property type="entry name" value="Mterf"/>
    <property type="match status" value="5"/>
</dbReference>
<dbReference type="Pfam" id="PF02536">
    <property type="entry name" value="mTERF"/>
    <property type="match status" value="1"/>
</dbReference>
<evidence type="ECO:0000313" key="5">
    <source>
        <dbReference type="Proteomes" id="UP000289738"/>
    </source>
</evidence>
<dbReference type="InterPro" id="IPR038538">
    <property type="entry name" value="MTERF_sf"/>
</dbReference>
<dbReference type="PANTHER" id="PTHR13068:SF36">
    <property type="entry name" value="TRANSCRIPTION TERMINATION FACTOR MTEF1, CHLOROPLASTIC"/>
    <property type="match status" value="1"/>
</dbReference>
<organism evidence="4 5">
    <name type="scientific">Arachis hypogaea</name>
    <name type="common">Peanut</name>
    <dbReference type="NCBI Taxonomy" id="3818"/>
    <lineage>
        <taxon>Eukaryota</taxon>
        <taxon>Viridiplantae</taxon>
        <taxon>Streptophyta</taxon>
        <taxon>Embryophyta</taxon>
        <taxon>Tracheophyta</taxon>
        <taxon>Spermatophyta</taxon>
        <taxon>Magnoliopsida</taxon>
        <taxon>eudicotyledons</taxon>
        <taxon>Gunneridae</taxon>
        <taxon>Pentapetalae</taxon>
        <taxon>rosids</taxon>
        <taxon>fabids</taxon>
        <taxon>Fabales</taxon>
        <taxon>Fabaceae</taxon>
        <taxon>Papilionoideae</taxon>
        <taxon>50 kb inversion clade</taxon>
        <taxon>dalbergioids sensu lato</taxon>
        <taxon>Dalbergieae</taxon>
        <taxon>Pterocarpus clade</taxon>
        <taxon>Arachis</taxon>
    </lineage>
</organism>
<keyword evidence="5" id="KW-1185">Reference proteome</keyword>
<keyword evidence="2" id="KW-0804">Transcription</keyword>
<keyword evidence="2" id="KW-0805">Transcription regulation</keyword>
<dbReference type="InterPro" id="IPR003690">
    <property type="entry name" value="MTERF"/>
</dbReference>
<reference evidence="4 5" key="1">
    <citation type="submission" date="2019-01" db="EMBL/GenBank/DDBJ databases">
        <title>Sequencing of cultivated peanut Arachis hypogaea provides insights into genome evolution and oil improvement.</title>
        <authorList>
            <person name="Chen X."/>
        </authorList>
    </citation>
    <scope>NUCLEOTIDE SEQUENCE [LARGE SCALE GENOMIC DNA]</scope>
    <source>
        <strain evidence="5">cv. Fuhuasheng</strain>
        <tissue evidence="4">Leaves</tissue>
    </source>
</reference>
<dbReference type="AlphaFoldDB" id="A0A445AM50"/>
<protein>
    <submittedName>
        <fullName evidence="4">Uncharacterized protein</fullName>
    </submittedName>
</protein>
<evidence type="ECO:0000256" key="2">
    <source>
        <dbReference type="ARBA" id="ARBA00022472"/>
    </source>
</evidence>
<dbReference type="PANTHER" id="PTHR13068">
    <property type="entry name" value="CGI-12 PROTEIN-RELATED"/>
    <property type="match status" value="1"/>
</dbReference>
<accession>A0A445AM50</accession>
<evidence type="ECO:0000256" key="3">
    <source>
        <dbReference type="ARBA" id="ARBA00022946"/>
    </source>
</evidence>
<comment type="caution">
    <text evidence="4">The sequence shown here is derived from an EMBL/GenBank/DDBJ whole genome shotgun (WGS) entry which is preliminary data.</text>
</comment>
<evidence type="ECO:0000256" key="1">
    <source>
        <dbReference type="ARBA" id="ARBA00007692"/>
    </source>
</evidence>
<evidence type="ECO:0000313" key="4">
    <source>
        <dbReference type="EMBL" id="RYR27498.1"/>
    </source>
</evidence>
<keyword evidence="2" id="KW-0806">Transcription termination</keyword>
<dbReference type="Proteomes" id="UP000289738">
    <property type="component" value="Chromosome B01"/>
</dbReference>
<proteinExistence type="inferred from homology"/>
<comment type="similarity">
    <text evidence="1">Belongs to the mTERF family.</text>
</comment>
<dbReference type="EMBL" id="SDMP01000011">
    <property type="protein sequence ID" value="RYR27498.1"/>
    <property type="molecule type" value="Genomic_DNA"/>
</dbReference>
<keyword evidence="3" id="KW-0809">Transit peptide</keyword>
<name>A0A445AM50_ARAHY</name>
<dbReference type="Gene3D" id="1.25.70.10">
    <property type="entry name" value="Transcription termination factor 3, mitochondrial"/>
    <property type="match status" value="1"/>
</dbReference>
<dbReference type="GO" id="GO:0006353">
    <property type="term" value="P:DNA-templated transcription termination"/>
    <property type="evidence" value="ECO:0007669"/>
    <property type="project" value="UniProtKB-KW"/>
</dbReference>
<dbReference type="GO" id="GO:0003676">
    <property type="term" value="F:nucleic acid binding"/>
    <property type="evidence" value="ECO:0007669"/>
    <property type="project" value="InterPro"/>
</dbReference>
<gene>
    <name evidence="4" type="ORF">Ahy_B01g051522</name>
</gene>
<sequence length="398" mass="45420">MEKKKRRFTFCADKKLVQLNKYKSIPWNWIIETNAPLAPSSSNNTMTMTIVPSLHFLLPQNPKPFQIPNFILKTHYAPFNFRPQFSRETNTPPSPTDRGLIFQEKVQYLKNLKVNPQKAFQVNPNLRSTPLSTVKSVEQCLSSMGIHRSAMGRILDMLPELLNRDPATDLYPILDFLLNDVGIPYPDVHKSISRCPRLLICSVEEQLKPTLKFLMKLGFTGSNSLTCQNTVLLVSSVEGTLIPKIEFLKSLGLSESEVNCMVVRSPALLTYSVEKNLKPKVEYFLNEMNGNVSELNRFPQYFSFSLEGRIKPRHKVLVENRVKLPLHLMLKGDDGVFYETLINTRLRKLDGSMVSHQNGGGWRVDRHGFIGHNFRKNVGNATKAWPFKSILIRGLHVI</sequence>